<accession>A0A5R8WP45</accession>
<proteinExistence type="predicted"/>
<gene>
    <name evidence="1" type="ORF">FDY95_14805</name>
</gene>
<dbReference type="AlphaFoldDB" id="A0A5R8WP45"/>
<dbReference type="RefSeq" id="WP_138078814.1">
    <property type="nucleotide sequence ID" value="NZ_VAJM01000006.1"/>
</dbReference>
<sequence length="148" mass="15096">MTTLLPAAASRGRRARLILAVSLLLGLPLVGQGQSVGIGTTAPDASAVLELAAAGKGLLIPRLDSAARVAITAPATGLLVFQTAPRPGFYYYGGAAGWLFLADKARGGDNLGNGVATRAITCRATPWWAPGPSCRPGWWAWACAPTGA</sequence>
<keyword evidence="2" id="KW-1185">Reference proteome</keyword>
<evidence type="ECO:0000313" key="2">
    <source>
        <dbReference type="Proteomes" id="UP000305517"/>
    </source>
</evidence>
<reference evidence="1 2" key="1">
    <citation type="submission" date="2019-05" db="EMBL/GenBank/DDBJ databases">
        <title>Hymenobacter edaphi sp. nov., isolated from abandoned arsenic-contaminated farmland soil.</title>
        <authorList>
            <person name="Nie L."/>
        </authorList>
    </citation>
    <scope>NUCLEOTIDE SEQUENCE [LARGE SCALE GENOMIC DNA]</scope>
    <source>
        <strain evidence="1 2">1-3-3-8</strain>
    </source>
</reference>
<protein>
    <submittedName>
        <fullName evidence="1">Uncharacterized protein</fullName>
    </submittedName>
</protein>
<dbReference type="Proteomes" id="UP000305517">
    <property type="component" value="Unassembled WGS sequence"/>
</dbReference>
<dbReference type="EMBL" id="VAJM01000006">
    <property type="protein sequence ID" value="TLM91825.1"/>
    <property type="molecule type" value="Genomic_DNA"/>
</dbReference>
<comment type="caution">
    <text evidence="1">The sequence shown here is derived from an EMBL/GenBank/DDBJ whole genome shotgun (WGS) entry which is preliminary data.</text>
</comment>
<evidence type="ECO:0000313" key="1">
    <source>
        <dbReference type="EMBL" id="TLM91825.1"/>
    </source>
</evidence>
<name>A0A5R8WP45_9BACT</name>
<organism evidence="1 2">
    <name type="scientific">Hymenobacter jeollabukensis</name>
    <dbReference type="NCBI Taxonomy" id="2025313"/>
    <lineage>
        <taxon>Bacteria</taxon>
        <taxon>Pseudomonadati</taxon>
        <taxon>Bacteroidota</taxon>
        <taxon>Cytophagia</taxon>
        <taxon>Cytophagales</taxon>
        <taxon>Hymenobacteraceae</taxon>
        <taxon>Hymenobacter</taxon>
    </lineage>
</organism>
<dbReference type="OrthoDB" id="946948at2"/>